<dbReference type="GO" id="GO:0009055">
    <property type="term" value="F:electron transfer activity"/>
    <property type="evidence" value="ECO:0007669"/>
    <property type="project" value="InterPro"/>
</dbReference>
<evidence type="ECO:0000256" key="2">
    <source>
        <dbReference type="ARBA" id="ARBA00016165"/>
    </source>
</evidence>
<feature type="transmembrane region" description="Helical" evidence="11">
    <location>
        <begin position="260"/>
        <end position="277"/>
    </location>
</feature>
<evidence type="ECO:0000256" key="10">
    <source>
        <dbReference type="SAM" id="MobiDB-lite"/>
    </source>
</evidence>
<evidence type="ECO:0000313" key="15">
    <source>
        <dbReference type="Proteomes" id="UP000035489"/>
    </source>
</evidence>
<proteinExistence type="predicted"/>
<keyword evidence="4 11" id="KW-0812">Transmembrane</keyword>
<gene>
    <name evidence="14" type="ORF">AA309_09970</name>
</gene>
<organism evidence="14 15">
    <name type="scientific">Microvirga vignae</name>
    <dbReference type="NCBI Taxonomy" id="1225564"/>
    <lineage>
        <taxon>Bacteria</taxon>
        <taxon>Pseudomonadati</taxon>
        <taxon>Pseudomonadota</taxon>
        <taxon>Alphaproteobacteria</taxon>
        <taxon>Hyphomicrobiales</taxon>
        <taxon>Methylobacteriaceae</taxon>
        <taxon>Microvirga</taxon>
    </lineage>
</organism>
<dbReference type="Pfam" id="PF02167">
    <property type="entry name" value="Cytochrom_C1"/>
    <property type="match status" value="1"/>
</dbReference>
<evidence type="ECO:0000256" key="1">
    <source>
        <dbReference type="ARBA" id="ARBA00004370"/>
    </source>
</evidence>
<evidence type="ECO:0000256" key="9">
    <source>
        <dbReference type="PIRSR" id="PIRSR602326-1"/>
    </source>
</evidence>
<dbReference type="Proteomes" id="UP000035489">
    <property type="component" value="Unassembled WGS sequence"/>
</dbReference>
<evidence type="ECO:0000313" key="14">
    <source>
        <dbReference type="EMBL" id="KLK93304.1"/>
    </source>
</evidence>
<keyword evidence="3 9" id="KW-0349">Heme</keyword>
<feature type="compositionally biased region" description="Low complexity" evidence="10">
    <location>
        <begin position="128"/>
        <end position="137"/>
    </location>
</feature>
<name>A0A0H1RE10_9HYPH</name>
<dbReference type="PATRIC" id="fig|1225564.3.peg.2637"/>
<dbReference type="Gene3D" id="1.20.5.100">
    <property type="entry name" value="Cytochrome c1, transmembrane anchor, C-terminal"/>
    <property type="match status" value="1"/>
</dbReference>
<dbReference type="SUPFAM" id="SSF46626">
    <property type="entry name" value="Cytochrome c"/>
    <property type="match status" value="1"/>
</dbReference>
<dbReference type="PANTHER" id="PTHR10266">
    <property type="entry name" value="CYTOCHROME C1"/>
    <property type="match status" value="1"/>
</dbReference>
<dbReference type="InterPro" id="IPR002326">
    <property type="entry name" value="Cyt_c1"/>
</dbReference>
<dbReference type="GO" id="GO:0020037">
    <property type="term" value="F:heme binding"/>
    <property type="evidence" value="ECO:0007669"/>
    <property type="project" value="InterPro"/>
</dbReference>
<evidence type="ECO:0000259" key="13">
    <source>
        <dbReference type="PROSITE" id="PS51007"/>
    </source>
</evidence>
<feature type="region of interest" description="Disordered" evidence="10">
    <location>
        <begin position="115"/>
        <end position="144"/>
    </location>
</feature>
<feature type="signal peptide" evidence="12">
    <location>
        <begin position="1"/>
        <end position="29"/>
    </location>
</feature>
<evidence type="ECO:0000256" key="11">
    <source>
        <dbReference type="SAM" id="Phobius"/>
    </source>
</evidence>
<reference evidence="14 15" key="1">
    <citation type="submission" date="2015-05" db="EMBL/GenBank/DDBJ databases">
        <title>Draft genome sequence of Microvirga vignae strain BR3299, a novel nitrogen fixing bacteria isolated from Brazil semi-aired region.</title>
        <authorList>
            <person name="Zilli J.E."/>
            <person name="Passos S.R."/>
            <person name="Leite J."/>
            <person name="Baldani J.I."/>
            <person name="Xavier G.R."/>
            <person name="Rumjaneck N.G."/>
            <person name="Simoes-Araujo J.L."/>
        </authorList>
    </citation>
    <scope>NUCLEOTIDE SEQUENCE [LARGE SCALE GENOMIC DNA]</scope>
    <source>
        <strain evidence="14 15">BR3299</strain>
    </source>
</reference>
<keyword evidence="7 9" id="KW-0408">Iron</keyword>
<dbReference type="PANTHER" id="PTHR10266:SF3">
    <property type="entry name" value="CYTOCHROME C1, HEME PROTEIN, MITOCHONDRIAL"/>
    <property type="match status" value="1"/>
</dbReference>
<feature type="binding site" description="covalent" evidence="9">
    <location>
        <position position="66"/>
    </location>
    <ligand>
        <name>heme c</name>
        <dbReference type="ChEBI" id="CHEBI:61717"/>
    </ligand>
</feature>
<dbReference type="STRING" id="1225564.AA309_09970"/>
<evidence type="ECO:0000256" key="12">
    <source>
        <dbReference type="SAM" id="SignalP"/>
    </source>
</evidence>
<dbReference type="GO" id="GO:0016020">
    <property type="term" value="C:membrane"/>
    <property type="evidence" value="ECO:0007669"/>
    <property type="project" value="UniProtKB-SubCell"/>
</dbReference>
<feature type="binding site" description="covalent" evidence="9">
    <location>
        <position position="69"/>
    </location>
    <ligand>
        <name>heme c</name>
        <dbReference type="ChEBI" id="CHEBI:61717"/>
    </ligand>
</feature>
<feature type="binding site" description="covalent" evidence="9">
    <location>
        <position position="70"/>
    </location>
    <ligand>
        <name>heme c</name>
        <dbReference type="ChEBI" id="CHEBI:61717"/>
    </ligand>
</feature>
<evidence type="ECO:0000256" key="4">
    <source>
        <dbReference type="ARBA" id="ARBA00022692"/>
    </source>
</evidence>
<evidence type="ECO:0000256" key="8">
    <source>
        <dbReference type="ARBA" id="ARBA00023136"/>
    </source>
</evidence>
<accession>A0A0H1RE10</accession>
<feature type="chain" id="PRO_5002593638" description="Cytochrome c1" evidence="12">
    <location>
        <begin position="30"/>
        <end position="302"/>
    </location>
</feature>
<keyword evidence="8 11" id="KW-0472">Membrane</keyword>
<dbReference type="AlphaFoldDB" id="A0A0H1RE10"/>
<feature type="binding site" description="covalent" evidence="9">
    <location>
        <position position="210"/>
    </location>
    <ligand>
        <name>heme c</name>
        <dbReference type="ChEBI" id="CHEBI:61717"/>
    </ligand>
</feature>
<keyword evidence="5 9" id="KW-0479">Metal-binding</keyword>
<dbReference type="PRINTS" id="PR00603">
    <property type="entry name" value="CYTOCHROMEC1"/>
</dbReference>
<dbReference type="GO" id="GO:0046872">
    <property type="term" value="F:metal ion binding"/>
    <property type="evidence" value="ECO:0007669"/>
    <property type="project" value="UniProtKB-KW"/>
</dbReference>
<keyword evidence="15" id="KW-1185">Reference proteome</keyword>
<protein>
    <recommendedName>
        <fullName evidence="2">Cytochrome c1</fullName>
    </recommendedName>
</protein>
<dbReference type="InterPro" id="IPR009056">
    <property type="entry name" value="Cyt_c-like_dom"/>
</dbReference>
<feature type="domain" description="Cytochrome c" evidence="13">
    <location>
        <begin position="53"/>
        <end position="185"/>
    </location>
</feature>
<comment type="cofactor">
    <cofactor evidence="9">
        <name>heme c</name>
        <dbReference type="ChEBI" id="CHEBI:61717"/>
    </cofactor>
    <text evidence="9">Binds 1 heme c group covalently per subunit.</text>
</comment>
<sequence>MRALRNRTMMKRTLLIAAAVLGLSAPAFAAGETPVPPQLKWSFQGPFGTFDRAQLQRGFKVYREVCSSCHGLSYVAFRNLSQPGGPEFSEAQVKALAAEYKIQDGPNEAGDMFERPGRPADHFPAPFPNENAAASANGGKAPPDLSLMPKARTYERGFPWFVTDVFRQYSENGADYLVALLHGYEEAPAGFQVPEGGHYNHYFPGHVIAMPKPLSDGQVEYPKNEAGQPQAPETVEQYAKDVTAFLTWTAEPHLEARKRLGFQVMLFLLVLSGLLYFTKKKVWAKVGGEVEGHATPPMTHNP</sequence>
<dbReference type="Gene3D" id="1.10.760.10">
    <property type="entry name" value="Cytochrome c-like domain"/>
    <property type="match status" value="1"/>
</dbReference>
<dbReference type="EMBL" id="LCYG01000021">
    <property type="protein sequence ID" value="KLK93304.1"/>
    <property type="molecule type" value="Genomic_DNA"/>
</dbReference>
<evidence type="ECO:0000256" key="5">
    <source>
        <dbReference type="ARBA" id="ARBA00022723"/>
    </source>
</evidence>
<comment type="caution">
    <text evidence="14">The sequence shown here is derived from an EMBL/GenBank/DDBJ whole genome shotgun (WGS) entry which is preliminary data.</text>
</comment>
<evidence type="ECO:0000256" key="7">
    <source>
        <dbReference type="ARBA" id="ARBA00023004"/>
    </source>
</evidence>
<evidence type="ECO:0000256" key="3">
    <source>
        <dbReference type="ARBA" id="ARBA00022617"/>
    </source>
</evidence>
<keyword evidence="12" id="KW-0732">Signal</keyword>
<keyword evidence="6 11" id="KW-1133">Transmembrane helix</keyword>
<comment type="subcellular location">
    <subcellularLocation>
        <location evidence="1">Membrane</location>
    </subcellularLocation>
</comment>
<evidence type="ECO:0000256" key="6">
    <source>
        <dbReference type="ARBA" id="ARBA00022989"/>
    </source>
</evidence>
<dbReference type="OrthoDB" id="9808471at2"/>
<dbReference type="InterPro" id="IPR036909">
    <property type="entry name" value="Cyt_c-like_dom_sf"/>
</dbReference>
<dbReference type="PROSITE" id="PS51007">
    <property type="entry name" value="CYTC"/>
    <property type="match status" value="1"/>
</dbReference>